<name>A0A231V4M4_9HYPH</name>
<dbReference type="Pfam" id="PF00271">
    <property type="entry name" value="Helicase_C"/>
    <property type="match status" value="1"/>
</dbReference>
<gene>
    <name evidence="8" type="ORF">B7H23_06550</name>
</gene>
<feature type="domain" description="Helicase C-terminal" evidence="7">
    <location>
        <begin position="159"/>
        <end position="331"/>
    </location>
</feature>
<sequence>MRITQKKQKPSSPFSGAGVTAILGPTNTGKTHLAIDRLVAHPSGIIGLPLRLLAREVYSRVCERVGSANVALITGEEKIAPPGARYSVCTVEALPRQTDVSFVAIDEVQLAGDLERGHVFTDRILHLRGRDETLLLGAATMSGILSRLLPGVTITTRPRLSQLFYAGSRKITRLPRRTAIVAFSADQVYSVAELIRRQRGGAAVVLGALSPRTRNAQVELYQNGDVDYLVATDAIGMGLNLDVDHVAFAQGWKFDGFQHRALNPAELAQIAGRAGRYQNDGTFGVTGLQDPFDEEIVQRIESHEFAPVRTMQWRSRAFDFSSVKGLLASLDVSPVVEGLTRALPATDAQALAFLTKDEDVRALAKGRNRVSLLWDCCALPDYRRIAPAQHADIIGQLFGDLARTGHVDEDYMAGQVRRADRIDGDIDTLSSRIAQIRTWTYVSHRMGWLRDPIHWQNETRRIEDRLSDALHERLTKRFVDRRTSVLMRRLRENAMLEAEIGSAGEVTVEGHTIGTLNGFRFTADRTAEGEEAKAIRSAAERALAAEFEKRAEHFSTAPNNDLAIGSDGVLRWVGDPVASLTSGEDVLTPRIVLLADEQLTGPMRDKVQARAERYLRHLVDVQLKPLLDLKAGEGLDGMAKGLAYQLFEALGVIDRRKVAEEVRGLDQDARAGLRKLGVRFGAYHIFVPALLKPAPAGLLTTLWQIANDARGEPGEGDVIAALMQGRTSFPIDPSWREEFYRLGGFRVLGQRAVRVDILERLADLIRPALSWKPSDGTPPDGAVEGRAFFVTPAMMSILGATSDDMEEILKGLGYRGETRREADIVIPKTDAADAPATSEKDAEKPEGWTPKATSPLVADTDNAREEEAKHAGEVNETLSHAHAAAQVNIARQRKLKPEPHDPHAVLGQIMGDVPGSGLAEADRHAERKPISPAAVADLEGDRAQRDEEEHIGELNETLCSAHAASHMSKHAKPIVAKSDPHAVMAATHGPGVTAGISSDELGEKSAVVEDAGSDPAAEAEEKTITIWRPGRTDRAPRHGGRNARNAGGERGGPSRKAQPNGRPAGKGQRSAKKGGGKPKQYEARPQKVDPDSPFAKLQSLKDKLGD</sequence>
<keyword evidence="9" id="KW-1185">Reference proteome</keyword>
<dbReference type="PROSITE" id="PS51192">
    <property type="entry name" value="HELICASE_ATP_BIND_1"/>
    <property type="match status" value="1"/>
</dbReference>
<dbReference type="GO" id="GO:0005524">
    <property type="term" value="F:ATP binding"/>
    <property type="evidence" value="ECO:0007669"/>
    <property type="project" value="UniProtKB-KW"/>
</dbReference>
<evidence type="ECO:0000259" key="7">
    <source>
        <dbReference type="PROSITE" id="PS51194"/>
    </source>
</evidence>
<dbReference type="PROSITE" id="PS51194">
    <property type="entry name" value="HELICASE_CTER"/>
    <property type="match status" value="1"/>
</dbReference>
<feature type="compositionally biased region" description="Basic and acidic residues" evidence="5">
    <location>
        <begin position="1079"/>
        <end position="1090"/>
    </location>
</feature>
<comment type="caution">
    <text evidence="8">The sequence shown here is derived from an EMBL/GenBank/DDBJ whole genome shotgun (WGS) entry which is preliminary data.</text>
</comment>
<dbReference type="InterPro" id="IPR014001">
    <property type="entry name" value="Helicase_ATP-bd"/>
</dbReference>
<dbReference type="InterPro" id="IPR050699">
    <property type="entry name" value="RNA-DNA_Helicase"/>
</dbReference>
<organism evidence="8 9">
    <name type="scientific">Notoacmeibacter marinus</name>
    <dbReference type="NCBI Taxonomy" id="1876515"/>
    <lineage>
        <taxon>Bacteria</taxon>
        <taxon>Pseudomonadati</taxon>
        <taxon>Pseudomonadota</taxon>
        <taxon>Alphaproteobacteria</taxon>
        <taxon>Hyphomicrobiales</taxon>
        <taxon>Notoacmeibacteraceae</taxon>
        <taxon>Notoacmeibacter</taxon>
    </lineage>
</organism>
<feature type="domain" description="Helicase ATP-binding" evidence="6">
    <location>
        <begin position="11"/>
        <end position="159"/>
    </location>
</feature>
<evidence type="ECO:0000313" key="9">
    <source>
        <dbReference type="Proteomes" id="UP000215405"/>
    </source>
</evidence>
<evidence type="ECO:0000256" key="5">
    <source>
        <dbReference type="SAM" id="MobiDB-lite"/>
    </source>
</evidence>
<evidence type="ECO:0000256" key="4">
    <source>
        <dbReference type="ARBA" id="ARBA00022840"/>
    </source>
</evidence>
<reference evidence="9" key="1">
    <citation type="journal article" date="2017" name="Int. J. Syst. Evol. Microbiol.">
        <title>Notoacmeibacter marinus gen. nov., sp. nov., isolated from the gut of a limpet and proposal of Notoacmeibacteraceae fam. nov. in the order Rhizobiales of the class Alphaproteobacteria.</title>
        <authorList>
            <person name="Huang Z."/>
            <person name="Guo F."/>
            <person name="Lai Q."/>
        </authorList>
    </citation>
    <scope>NUCLEOTIDE SEQUENCE [LARGE SCALE GENOMIC DNA]</scope>
    <source>
        <strain evidence="9">XMTR2A4</strain>
    </source>
</reference>
<accession>A0A231V4M4</accession>
<dbReference type="InterPro" id="IPR001650">
    <property type="entry name" value="Helicase_C-like"/>
</dbReference>
<keyword evidence="1" id="KW-0547">Nucleotide-binding</keyword>
<dbReference type="EMBL" id="NBYO01000001">
    <property type="protein sequence ID" value="OXT02546.1"/>
    <property type="molecule type" value="Genomic_DNA"/>
</dbReference>
<evidence type="ECO:0000256" key="1">
    <source>
        <dbReference type="ARBA" id="ARBA00022741"/>
    </source>
</evidence>
<evidence type="ECO:0000256" key="2">
    <source>
        <dbReference type="ARBA" id="ARBA00022801"/>
    </source>
</evidence>
<dbReference type="Proteomes" id="UP000215405">
    <property type="component" value="Unassembled WGS sequence"/>
</dbReference>
<dbReference type="SUPFAM" id="SSF52540">
    <property type="entry name" value="P-loop containing nucleoside triphosphate hydrolases"/>
    <property type="match status" value="2"/>
</dbReference>
<keyword evidence="3 8" id="KW-0347">Helicase</keyword>
<evidence type="ECO:0000256" key="3">
    <source>
        <dbReference type="ARBA" id="ARBA00022806"/>
    </source>
</evidence>
<feature type="region of interest" description="Disordered" evidence="5">
    <location>
        <begin position="829"/>
        <end position="855"/>
    </location>
</feature>
<keyword evidence="2" id="KW-0378">Hydrolase</keyword>
<dbReference type="PANTHER" id="PTHR12131:SF1">
    <property type="entry name" value="ATP-DEPENDENT RNA HELICASE SUPV3L1, MITOCHONDRIAL-RELATED"/>
    <property type="match status" value="1"/>
</dbReference>
<dbReference type="AlphaFoldDB" id="A0A231V4M4"/>
<dbReference type="InterPro" id="IPR027417">
    <property type="entry name" value="P-loop_NTPase"/>
</dbReference>
<feature type="region of interest" description="Disordered" evidence="5">
    <location>
        <begin position="1002"/>
        <end position="1106"/>
    </location>
</feature>
<keyword evidence="4" id="KW-0067">ATP-binding</keyword>
<dbReference type="GO" id="GO:0004386">
    <property type="term" value="F:helicase activity"/>
    <property type="evidence" value="ECO:0007669"/>
    <property type="project" value="UniProtKB-KW"/>
</dbReference>
<evidence type="ECO:0000259" key="6">
    <source>
        <dbReference type="PROSITE" id="PS51192"/>
    </source>
</evidence>
<dbReference type="GO" id="GO:0016787">
    <property type="term" value="F:hydrolase activity"/>
    <property type="evidence" value="ECO:0007669"/>
    <property type="project" value="UniProtKB-KW"/>
</dbReference>
<dbReference type="InterPro" id="IPR055206">
    <property type="entry name" value="DEXQc_SUV3"/>
</dbReference>
<dbReference type="SMART" id="SM00490">
    <property type="entry name" value="HELICc"/>
    <property type="match status" value="1"/>
</dbReference>
<evidence type="ECO:0000313" key="8">
    <source>
        <dbReference type="EMBL" id="OXT02546.1"/>
    </source>
</evidence>
<dbReference type="PANTHER" id="PTHR12131">
    <property type="entry name" value="ATP-DEPENDENT RNA AND DNA HELICASE"/>
    <property type="match status" value="1"/>
</dbReference>
<dbReference type="Gene3D" id="3.40.50.300">
    <property type="entry name" value="P-loop containing nucleotide triphosphate hydrolases"/>
    <property type="match status" value="2"/>
</dbReference>
<proteinExistence type="predicted"/>
<dbReference type="RefSeq" id="WP_094076499.1">
    <property type="nucleotide sequence ID" value="NZ_NBYO01000001.1"/>
</dbReference>
<dbReference type="Pfam" id="PF22527">
    <property type="entry name" value="DEXQc_Suv3"/>
    <property type="match status" value="1"/>
</dbReference>
<protein>
    <submittedName>
        <fullName evidence="8">Helicase</fullName>
    </submittedName>
</protein>